<evidence type="ECO:0000256" key="1">
    <source>
        <dbReference type="SAM" id="MobiDB-lite"/>
    </source>
</evidence>
<feature type="compositionally biased region" description="Basic and acidic residues" evidence="1">
    <location>
        <begin position="46"/>
        <end position="57"/>
    </location>
</feature>
<gene>
    <name evidence="2" type="ORF">B0A49_01636</name>
</gene>
<dbReference type="STRING" id="331657.A0A4U0XPJ8"/>
<dbReference type="Proteomes" id="UP000308768">
    <property type="component" value="Unassembled WGS sequence"/>
</dbReference>
<dbReference type="OrthoDB" id="5413003at2759"/>
<feature type="compositionally biased region" description="Acidic residues" evidence="1">
    <location>
        <begin position="869"/>
        <end position="888"/>
    </location>
</feature>
<accession>A0A4U0XPJ8</accession>
<dbReference type="GO" id="GO:0031011">
    <property type="term" value="C:Ino80 complex"/>
    <property type="evidence" value="ECO:0007669"/>
    <property type="project" value="InterPro"/>
</dbReference>
<comment type="caution">
    <text evidence="2">The sequence shown here is derived from an EMBL/GenBank/DDBJ whole genome shotgun (WGS) entry which is preliminary data.</text>
</comment>
<feature type="compositionally biased region" description="Basic and acidic residues" evidence="1">
    <location>
        <begin position="1"/>
        <end position="13"/>
    </location>
</feature>
<reference evidence="2 3" key="1">
    <citation type="submission" date="2017-03" db="EMBL/GenBank/DDBJ databases">
        <title>Genomes of endolithic fungi from Antarctica.</title>
        <authorList>
            <person name="Coleine C."/>
            <person name="Masonjones S."/>
            <person name="Stajich J.E."/>
        </authorList>
    </citation>
    <scope>NUCLEOTIDE SEQUENCE [LARGE SCALE GENOMIC DNA]</scope>
    <source>
        <strain evidence="2 3">CCFEE 5187</strain>
    </source>
</reference>
<feature type="compositionally biased region" description="Acidic residues" evidence="1">
    <location>
        <begin position="787"/>
        <end position="796"/>
    </location>
</feature>
<feature type="compositionally biased region" description="Basic residues" evidence="1">
    <location>
        <begin position="811"/>
        <end position="820"/>
    </location>
</feature>
<feature type="region of interest" description="Disordered" evidence="1">
    <location>
        <begin position="562"/>
        <end position="608"/>
    </location>
</feature>
<feature type="compositionally biased region" description="Basic and acidic residues" evidence="1">
    <location>
        <begin position="750"/>
        <end position="786"/>
    </location>
</feature>
<feature type="region of interest" description="Disordered" evidence="1">
    <location>
        <begin position="1"/>
        <end position="77"/>
    </location>
</feature>
<dbReference type="AlphaFoldDB" id="A0A4U0XPJ8"/>
<feature type="region of interest" description="Disordered" evidence="1">
    <location>
        <begin position="715"/>
        <end position="897"/>
    </location>
</feature>
<name>A0A4U0XPJ8_9PEZI</name>
<feature type="region of interest" description="Disordered" evidence="1">
    <location>
        <begin position="471"/>
        <end position="515"/>
    </location>
</feature>
<evidence type="ECO:0000313" key="2">
    <source>
        <dbReference type="EMBL" id="TKA78531.1"/>
    </source>
</evidence>
<keyword evidence="3" id="KW-1185">Reference proteome</keyword>
<dbReference type="EMBL" id="NAJN01000138">
    <property type="protein sequence ID" value="TKA78531.1"/>
    <property type="molecule type" value="Genomic_DNA"/>
</dbReference>
<dbReference type="PANTHER" id="PTHR37287">
    <property type="entry name" value="INO EIGHTY SUBUNIT 1"/>
    <property type="match status" value="1"/>
</dbReference>
<protein>
    <recommendedName>
        <fullName evidence="4">Ino eighty subunit 1</fullName>
    </recommendedName>
</protein>
<feature type="compositionally biased region" description="Low complexity" evidence="1">
    <location>
        <begin position="681"/>
        <end position="691"/>
    </location>
</feature>
<feature type="region of interest" description="Disordered" evidence="1">
    <location>
        <begin position="414"/>
        <end position="442"/>
    </location>
</feature>
<feature type="compositionally biased region" description="Basic and acidic residues" evidence="1">
    <location>
        <begin position="574"/>
        <end position="593"/>
    </location>
</feature>
<evidence type="ECO:0000313" key="3">
    <source>
        <dbReference type="Proteomes" id="UP000308768"/>
    </source>
</evidence>
<organism evidence="2 3">
    <name type="scientific">Cryomyces minteri</name>
    <dbReference type="NCBI Taxonomy" id="331657"/>
    <lineage>
        <taxon>Eukaryota</taxon>
        <taxon>Fungi</taxon>
        <taxon>Dikarya</taxon>
        <taxon>Ascomycota</taxon>
        <taxon>Pezizomycotina</taxon>
        <taxon>Dothideomycetes</taxon>
        <taxon>Dothideomycetes incertae sedis</taxon>
        <taxon>Cryomyces</taxon>
    </lineage>
</organism>
<feature type="compositionally biased region" description="Basic residues" evidence="1">
    <location>
        <begin position="727"/>
        <end position="738"/>
    </location>
</feature>
<sequence length="897" mass="99695">MASQRLEEPDPRNSLRHVLATEPSVVPQRADYETPARPEPGIQRENAAEHAPEEKRARSNSPQSPAEVPMYTSTTQTTRRNANGSVSSVYSGNKIRHLKKEDGVPLWRKDIQYEFLRTVFEDETAVFTKYSDGTKGHTFADIYIDAMAKSSKCSKILKEKLLTEPKAAINMAMVCLLVNVGRMNTTLNFFPEMRAQLRTYHSIPVLQAHQDANAYKQLQDAPRLKSILKGATEDTEQPDTIEKIMAAPVPRTNPVNLIFVLSQYAPKISELHFFPPRDFFDLVMKSALSSKSRANAFLWLVWWYLESDFSKKAALNNPFGPGQESNGSDAHGEAGDVPLKVPAFEYLNEEQAAAENIDTAEEQFFGEQKRKERIAILASDMAPVVSGPKPKSTHTNHPAFVLSDTDGMAYNGVHAKGLPRQPSNSNEQAYHSESEVTRSPSPPLLQSFQVVNVPPKPSSGMDINTLLNETTSPAANPIPTPLINRPGPGRGNWHRKNKSHSPPPVRRTPATTTPAPFIMEPQTAMTAQQTTGPHSQDPQFTAGVQFTSFLPPNQPLIANPFTYNNPVPPRVRKSKYDHSPPRSSHLDLSDPDTHPAITPRRTRPLTQHQVAISRYRKERVDYILDRQMRHVHDAAKRRREREGAVVRAWKRLKSLPPLYNSDNEETHALAVHTKKEEHHNNSNNNDPNPNNGAPKPRLPFSDTKIYMAGFAPARTEPDDLAEETAHHSRALRKASRRLARWEGDGVTGIRKPEREKRRRERDEREREREAEAEAERLRFEMERDGGEVGEDGEGDDGGGVAVRLRGVGGRGRYKGKSRGSRRADRRTEMGSPAPADPNEEDDDGGGGGENGEGEGELDEMDRGLLAEVNADESDSEGDGDGDAEGDGDGDVRIGDAS</sequence>
<feature type="region of interest" description="Disordered" evidence="1">
    <location>
        <begin position="673"/>
        <end position="700"/>
    </location>
</feature>
<proteinExistence type="predicted"/>
<evidence type="ECO:0008006" key="4">
    <source>
        <dbReference type="Google" id="ProtNLM"/>
    </source>
</evidence>
<dbReference type="InterPro" id="IPR038014">
    <property type="entry name" value="Ies1"/>
</dbReference>
<dbReference type="PANTHER" id="PTHR37287:SF1">
    <property type="entry name" value="INO EIGHTY SUBUNIT 1"/>
    <property type="match status" value="1"/>
</dbReference>